<dbReference type="RefSeq" id="WP_378573300.1">
    <property type="nucleotide sequence ID" value="NZ_JBHSFQ010000007.1"/>
</dbReference>
<reference evidence="2" key="1">
    <citation type="journal article" date="2019" name="Int. J. Syst. Evol. Microbiol.">
        <title>The Global Catalogue of Microorganisms (GCM) 10K type strain sequencing project: providing services to taxonomists for standard genome sequencing and annotation.</title>
        <authorList>
            <consortium name="The Broad Institute Genomics Platform"/>
            <consortium name="The Broad Institute Genome Sequencing Center for Infectious Disease"/>
            <person name="Wu L."/>
            <person name="Ma J."/>
        </authorList>
    </citation>
    <scope>NUCLEOTIDE SEQUENCE [LARGE SCALE GENOMIC DNA]</scope>
    <source>
        <strain evidence="2">XZYJ18</strain>
    </source>
</reference>
<keyword evidence="2" id="KW-1185">Reference proteome</keyword>
<protein>
    <recommendedName>
        <fullName evidence="3">CopG family transcriptional regulator</fullName>
    </recommendedName>
</protein>
<evidence type="ECO:0000313" key="1">
    <source>
        <dbReference type="EMBL" id="MFC4562251.1"/>
    </source>
</evidence>
<gene>
    <name evidence="1" type="ORF">ACFO4E_10335</name>
</gene>
<organism evidence="1 2">
    <name type="scientific">Nocardiopsis mangrovi</name>
    <dbReference type="NCBI Taxonomy" id="1179818"/>
    <lineage>
        <taxon>Bacteria</taxon>
        <taxon>Bacillati</taxon>
        <taxon>Actinomycetota</taxon>
        <taxon>Actinomycetes</taxon>
        <taxon>Streptosporangiales</taxon>
        <taxon>Nocardiopsidaceae</taxon>
        <taxon>Nocardiopsis</taxon>
    </lineage>
</organism>
<evidence type="ECO:0008006" key="3">
    <source>
        <dbReference type="Google" id="ProtNLM"/>
    </source>
</evidence>
<sequence length="89" mass="10004">MSEVKRRVTVTLDPDLLATAESAVESGEARSISAWVNDAIAEKKHRQERARILIRQDVIDAKARDPEEYERARAWALRITGGDTDEVAE</sequence>
<accession>A0ABV9DVT7</accession>
<evidence type="ECO:0000313" key="2">
    <source>
        <dbReference type="Proteomes" id="UP001595923"/>
    </source>
</evidence>
<dbReference type="Proteomes" id="UP001595923">
    <property type="component" value="Unassembled WGS sequence"/>
</dbReference>
<name>A0ABV9DVT7_9ACTN</name>
<comment type="caution">
    <text evidence="1">The sequence shown here is derived from an EMBL/GenBank/DDBJ whole genome shotgun (WGS) entry which is preliminary data.</text>
</comment>
<dbReference type="EMBL" id="JBHSFQ010000007">
    <property type="protein sequence ID" value="MFC4562251.1"/>
    <property type="molecule type" value="Genomic_DNA"/>
</dbReference>
<proteinExistence type="predicted"/>